<dbReference type="PANTHER" id="PTHR37469">
    <property type="entry name" value="CELLOBIONIC ACID PHOSPHORYLASE-RELATED"/>
    <property type="match status" value="1"/>
</dbReference>
<dbReference type="InterPro" id="IPR037824">
    <property type="entry name" value="GH94N_2_NdvB"/>
</dbReference>
<dbReference type="SUPFAM" id="SSF48208">
    <property type="entry name" value="Six-hairpin glycosidases"/>
    <property type="match status" value="1"/>
</dbReference>
<dbReference type="Gene3D" id="2.60.420.10">
    <property type="entry name" value="Maltose phosphorylase, domain 3"/>
    <property type="match status" value="1"/>
</dbReference>
<feature type="domain" description="Glycosyl hydrolase 94 supersandwich" evidence="4">
    <location>
        <begin position="1595"/>
        <end position="1872"/>
    </location>
</feature>
<dbReference type="CDD" id="cd11756">
    <property type="entry name" value="GH94N_ChvB_NdvB_1_like"/>
    <property type="match status" value="1"/>
</dbReference>
<feature type="domain" description="Glycosyl hydrolase 94 supersandwich" evidence="4">
    <location>
        <begin position="2096"/>
        <end position="2364"/>
    </location>
</feature>
<evidence type="ECO:0000313" key="7">
    <source>
        <dbReference type="EMBL" id="MDQ0479969.1"/>
    </source>
</evidence>
<evidence type="ECO:0000313" key="8">
    <source>
        <dbReference type="Proteomes" id="UP001224418"/>
    </source>
</evidence>
<comment type="caution">
    <text evidence="7">The sequence shown here is derived from an EMBL/GenBank/DDBJ whole genome shotgun (WGS) entry which is preliminary data.</text>
</comment>
<accession>A0ABU0JSD7</accession>
<evidence type="ECO:0000256" key="2">
    <source>
        <dbReference type="ARBA" id="ARBA00022679"/>
    </source>
</evidence>
<feature type="transmembrane region" description="Helical" evidence="3">
    <location>
        <begin position="946"/>
        <end position="966"/>
    </location>
</feature>
<keyword evidence="3" id="KW-1133">Transmembrane helix</keyword>
<gene>
    <name evidence="7" type="ORF">QOZ93_001712</name>
</gene>
<dbReference type="EMBL" id="JAUSWN010000013">
    <property type="protein sequence ID" value="MDQ0479969.1"/>
    <property type="molecule type" value="Genomic_DNA"/>
</dbReference>
<dbReference type="InterPro" id="IPR052047">
    <property type="entry name" value="GH94_Enzymes"/>
</dbReference>
<name>A0ABU0JSD7_HATLI</name>
<dbReference type="InterPro" id="IPR037820">
    <property type="entry name" value="GH94N_NdvB"/>
</dbReference>
<proteinExistence type="predicted"/>
<feature type="transmembrane region" description="Helical" evidence="3">
    <location>
        <begin position="894"/>
        <end position="917"/>
    </location>
</feature>
<feature type="transmembrane region" description="Helical" evidence="3">
    <location>
        <begin position="426"/>
        <end position="445"/>
    </location>
</feature>
<evidence type="ECO:0000259" key="5">
    <source>
        <dbReference type="Pfam" id="PF10091"/>
    </source>
</evidence>
<dbReference type="Pfam" id="PF17167">
    <property type="entry name" value="Glyco_hydro_94"/>
    <property type="match status" value="1"/>
</dbReference>
<dbReference type="PANTHER" id="PTHR37469:SF2">
    <property type="entry name" value="CELLOBIONIC ACID PHOSPHORYLASE"/>
    <property type="match status" value="1"/>
</dbReference>
<evidence type="ECO:0000256" key="1">
    <source>
        <dbReference type="ARBA" id="ARBA00022676"/>
    </source>
</evidence>
<keyword evidence="3" id="KW-0472">Membrane</keyword>
<dbReference type="InterPro" id="IPR008928">
    <property type="entry name" value="6-hairpin_glycosidase_sf"/>
</dbReference>
<dbReference type="InterPro" id="IPR011013">
    <property type="entry name" value="Gal_mutarotase_sf_dom"/>
</dbReference>
<evidence type="ECO:0000259" key="6">
    <source>
        <dbReference type="Pfam" id="PF17167"/>
    </source>
</evidence>
<feature type="transmembrane region" description="Helical" evidence="3">
    <location>
        <begin position="6"/>
        <end position="23"/>
    </location>
</feature>
<dbReference type="InterPro" id="IPR037018">
    <property type="entry name" value="GH65_N"/>
</dbReference>
<organism evidence="7 8">
    <name type="scientific">Hathewaya limosa</name>
    <name type="common">Clostridium limosum</name>
    <dbReference type="NCBI Taxonomy" id="1536"/>
    <lineage>
        <taxon>Bacteria</taxon>
        <taxon>Bacillati</taxon>
        <taxon>Bacillota</taxon>
        <taxon>Clostridia</taxon>
        <taxon>Eubacteriales</taxon>
        <taxon>Clostridiaceae</taxon>
        <taxon>Hathewaya</taxon>
    </lineage>
</organism>
<dbReference type="CDD" id="cd11753">
    <property type="entry name" value="GH94N_ChvB_NdvB_2_like"/>
    <property type="match status" value="1"/>
</dbReference>
<evidence type="ECO:0000256" key="3">
    <source>
        <dbReference type="SAM" id="Phobius"/>
    </source>
</evidence>
<sequence>MTLFFYLETIILILALIILIVLISRYEEFKRQNIINDMHTINIKHKDSLEKHAENISTSLTEESGNVNRKNLIKNLNLNFQQIIKVHNFFDKEVNGKKDVLSSSEWLLDNLYLIEKDYKGIKTSMPRRYYGELPIIKSGFMKGYPRVYYLAVQMVSHTEGDLNVHIIENFISSFERSSTLTMSELWAIPVMIRIALIQNIARISLRLQYIQKERNKGEEIADILINAFNDNRLEAEMKNIYKLNIDFNPYFGERFLKILRDNGIDNLKLYKWIEKEVNKKGVSFENLILTAHQKQSNYAISLGNSINSIRKVEALDWKAHFENLSKVHQVLSKDPSGEYLNMDFKSRDYYRHKISALAKQLKTREVVIAEKAIECAKETKEIKNKKYLKHVGYYIFDKGKLALIQKVRGNLSITDKIIEFCKKQGVYLYLEGIIFTTVFLISAIINLSINNDYSFRLWKYIVAIILLIVPCSEIVISIINWSITHLAPVRFIAKLDFKKGIGKENRTVVIIPTLINSEKRINELLEKLEVYYLANQDENLYFAILSDFNDSKLKEEENDERIIEYALKTVKNLNKKYGFNKKEKFFFFSRERKLNESEGYYLGWERKRGKIMEFNQLLRGKVDTSYNVFSSSIEELKDAKYIITLDSDTELPRDSAKKIIGAMAHSLNKPHFDEEGRIFRGYGLLQPKVSISTVSANKTMFSKIFSGETGIDTYSTAVSDVYQDLFDEGIFTGKGIYDIDIFMNTLEGEIPENLVLSHDLLEGSYNRAGLITDVELIDGYPAYYNASAKRIHRWVRGDWQLLRWLKVKSPLNDLSKWKIFDNLRRSLVAPSIMILVLFGILEVLPDGMDKWLVLSILTLVIPILFDVTENVVLPMKGVSLSGKVKNEKMIFEQFFLIFTFLPHKAILMVDAICRTLYRVLFSKKHLLQWQTSDDVEKSVGRQLKDFIKFMWSGSILGLIVLAGAFLNSIDLGIIMITPCIIWFLSPLIAYRVSLPLKRKKLILNEEEINILKKLSRKTWAYFEDFVNEENNFLGPDNYQQDPPNGVAYRTSPTNIGMTLTSNVVALDQGYIGILQFMERTDKTLKSTEMLNKFHGHLYNWYNTKTKEPLYPRFVSTVDSGNLVGYYWLCGKTLEDRIKEPLISSKIIQGLNTTIELAKQELVNGSKEKVSTIHLKDQTQLELLTFRKNLVYILKIMNEVFAIEKKELLYWSNKVRKDTQSYLNELDKAFPFIKLLEKEEIDENLKKELLYMVENVSMKELPEKLFSIEEKIEKEYKNQTINLENLKVGIKNSRIFIASMIEMSTNLIKRINDLAELTDFKILYSKERGLFSIGYDIENNKLNNSFYDLLASESRQGSFVAIAKGDVPKEHWFKLGRAMTLMGKSRGLVSWSGTMFEYFMPLLIMKAYPNTILDKTYDSVIEGQKRYAKKRKVPFGISESAFYEFDMHHNYQYKAFGVPGVGLKRGLIDELVISPYSTVMALQKDLSGSIQNIIKLIKMGIEGTYGFFESIDYTKTRIGKHKTKEIVKCFMIHHQGMSLMALDNVLNNNILQERFHKIPRVKATELLLQERVPKNIVYDREYKYDIKESKIKNQRIIVRKYTTAKTSIPEVQLLSNGKLSLMISNSGSGYAKLRDIFLYRWREDVTEDNTGLFIYIKDINSKEYWSATYAPTMEEGEDYEITFAIDKAKFHKVYKEIVCDTSITLSSQDDVEVRKIVLTNLSEEKRELEVISYGEVVLSDFNADLVHPAFSNLFVTTEFVEDPLTLIAKRRTRVPGKQENYLFHTVVDNIDGKSNIEYETARINFIGRGRNKSNPISLEKEQFTNSTGVVLDPIISFKEKVTLEKGEKVVLAFITGIATSRENALKCSAKYRDMCNINKTFDVSFSQAQMELRYLGIKSPQANLFSEMASRIIYISPLMKQREESIKKIRKGQSALWSYGISGDLPIVVIKISKEEDIDKVRQILIAHEYWRMKGLKVDLVIINEEENSYLEPLQSSLMELIYSTSARTLLNKSGGVFILSKGRLGEGDVELLEALSKIFIYGDGEFIKNQIKIPYSYLTERTINKNKKCLNEIKAVLKKPYMEFYNGYGGFSKNGREYHIFLQNGENTPAPWINVISNKTFGFHISESGSSYTWNENSRENKITEWNNDWISDAPSEVLYIKDNEEKAIWSITPKPIRDKGDYLITHGFGYSKFLHEVCSVEGEEIMFVPMNEKIKLIKVRLKNKSDKKKKLVLCYYAHLVLGVVSAHTASRLVTFHHDSGFMYAKNPYSMSFPGNYAFINMSGVDKVSYTGWRTEFIGRGGTLQKPEALEKENLSCMVGAGMDPCFAIKGEIELNEGEEKEIIISFGEEDTLEKVEQLVEKYSVMENVNKELDNSKNYWKETLEKVKVKTPNKSINLLLNGWLMYQTIVCRLWSRTAFYQSGGAYGFRDQLQDVMPVAYLEPSITRKQILYSASRQFLEGDVQHWWHPVVESGIRTRFSDDLLWLPYVTADYIKNTGDYSILKEEVSYLEDESLNEGEDERYDVSKVSKEKGTIYEHCLKALNRGLKFGAHNLPLMGSGDWNDGMSTVGNKGQGESVWLAWFLYSILNNFIPICEKMNDIENIKKYTELKEFIRENTNKSAWDGKWYRRAYFDNGVPLGSSKNSECKIDSLAQSWAVISNGGDKEKIDIAMKSLEKYLIKENEGLILLLTPAFYSSELEPGYIKGYVPGVRENGGQYTHASTWVILAMCKLNEYDKAFKLFSMISPINHTKTKEECDKYKVEPYVMSADVYGVYPHIGRGGWSWYTGTSAWMYRVAIEGILGLKLMGEKGFTIDPCVPREWKEYDIDYIKDNTEYYITVKNIGRKQSNKNISIFINGSKIKGEIIPYISDKKKIDILVEV</sequence>
<dbReference type="InterPro" id="IPR033432">
    <property type="entry name" value="GH94_catalytic"/>
</dbReference>
<dbReference type="Gene3D" id="1.50.10.140">
    <property type="match status" value="2"/>
</dbReference>
<keyword evidence="8" id="KW-1185">Reference proteome</keyword>
<dbReference type="Pfam" id="PF06165">
    <property type="entry name" value="GH94_b-supersand"/>
    <property type="match status" value="2"/>
</dbReference>
<reference evidence="7 8" key="1">
    <citation type="submission" date="2023-07" db="EMBL/GenBank/DDBJ databases">
        <title>Genomic Encyclopedia of Type Strains, Phase IV (KMG-IV): sequencing the most valuable type-strain genomes for metagenomic binning, comparative biology and taxonomic classification.</title>
        <authorList>
            <person name="Goeker M."/>
        </authorList>
    </citation>
    <scope>NUCLEOTIDE SEQUENCE [LARGE SCALE GENOMIC DNA]</scope>
    <source>
        <strain evidence="7 8">DSM 1400</strain>
    </source>
</reference>
<keyword evidence="1" id="KW-0328">Glycosyltransferase</keyword>
<feature type="domain" description="Glycoamylase-like" evidence="5">
    <location>
        <begin position="1347"/>
        <end position="1558"/>
    </location>
</feature>
<keyword evidence="3" id="KW-0812">Transmembrane</keyword>
<evidence type="ECO:0000259" key="4">
    <source>
        <dbReference type="Pfam" id="PF06165"/>
    </source>
</evidence>
<dbReference type="Pfam" id="PF10091">
    <property type="entry name" value="Glycoamylase"/>
    <property type="match status" value="1"/>
</dbReference>
<dbReference type="Proteomes" id="UP001224418">
    <property type="component" value="Unassembled WGS sequence"/>
</dbReference>
<dbReference type="InterPro" id="IPR012341">
    <property type="entry name" value="6hp_glycosidase-like_sf"/>
</dbReference>
<dbReference type="SUPFAM" id="SSF74650">
    <property type="entry name" value="Galactose mutarotase-like"/>
    <property type="match status" value="2"/>
</dbReference>
<dbReference type="InterPro" id="IPR010383">
    <property type="entry name" value="Glyco_hydrolase_94_b-supersand"/>
</dbReference>
<dbReference type="RefSeq" id="WP_307355884.1">
    <property type="nucleotide sequence ID" value="NZ_BAAACJ010000030.1"/>
</dbReference>
<feature type="transmembrane region" description="Helical" evidence="3">
    <location>
        <begin position="457"/>
        <end position="481"/>
    </location>
</feature>
<feature type="transmembrane region" description="Helical" evidence="3">
    <location>
        <begin position="973"/>
        <end position="992"/>
    </location>
</feature>
<dbReference type="InterPro" id="IPR019282">
    <property type="entry name" value="Glycoamylase-like_cons_dom"/>
</dbReference>
<dbReference type="SMART" id="SM01068">
    <property type="entry name" value="CBM_X"/>
    <property type="match status" value="2"/>
</dbReference>
<dbReference type="Gene3D" id="1.50.10.10">
    <property type="match status" value="1"/>
</dbReference>
<feature type="domain" description="Glycosyl hydrolase 94 catalytic" evidence="6">
    <location>
        <begin position="2379"/>
        <end position="2803"/>
    </location>
</feature>
<feature type="transmembrane region" description="Helical" evidence="3">
    <location>
        <begin position="826"/>
        <end position="845"/>
    </location>
</feature>
<dbReference type="Gene3D" id="2.70.98.40">
    <property type="entry name" value="Glycoside hydrolase, family 65, N-terminal domain"/>
    <property type="match status" value="2"/>
</dbReference>
<keyword evidence="2" id="KW-0808">Transferase</keyword>
<feature type="transmembrane region" description="Helical" evidence="3">
    <location>
        <begin position="851"/>
        <end position="873"/>
    </location>
</feature>
<protein>
    <submittedName>
        <fullName evidence="7">Cellobiose phosphorylase</fullName>
    </submittedName>
</protein>